<comment type="caution">
    <text evidence="4">The sequence shown here is derived from an EMBL/GenBank/DDBJ whole genome shotgun (WGS) entry which is preliminary data.</text>
</comment>
<keyword evidence="2" id="KW-0732">Signal</keyword>
<protein>
    <submittedName>
        <fullName evidence="4">Lipoprotein signal peptide</fullName>
    </submittedName>
</protein>
<accession>A0A1S8YIH4</accession>
<dbReference type="AlphaFoldDB" id="A0A1S8YIH4"/>
<reference evidence="4 5" key="1">
    <citation type="submission" date="2016-12" db="EMBL/GenBank/DDBJ databases">
        <title>Izhakiella australiana sp. nov. of genus Izhakiella isolated from Australian desert.</title>
        <authorList>
            <person name="Ji M."/>
        </authorList>
    </citation>
    <scope>NUCLEOTIDE SEQUENCE [LARGE SCALE GENOMIC DNA]</scope>
    <source>
        <strain evidence="4 5">D4N98</strain>
    </source>
</reference>
<dbReference type="Proteomes" id="UP000190667">
    <property type="component" value="Unassembled WGS sequence"/>
</dbReference>
<evidence type="ECO:0000256" key="2">
    <source>
        <dbReference type="SAM" id="SignalP"/>
    </source>
</evidence>
<dbReference type="InterPro" id="IPR016986">
    <property type="entry name" value="UCP031982_abhydr"/>
</dbReference>
<feature type="signal peptide" evidence="2">
    <location>
        <begin position="1"/>
        <end position="19"/>
    </location>
</feature>
<keyword evidence="5" id="KW-1185">Reference proteome</keyword>
<feature type="chain" id="PRO_5013250091" evidence="2">
    <location>
        <begin position="20"/>
        <end position="353"/>
    </location>
</feature>
<keyword evidence="1" id="KW-0378">Hydrolase</keyword>
<dbReference type="Gene3D" id="3.40.50.1820">
    <property type="entry name" value="alpha/beta hydrolase"/>
    <property type="match status" value="1"/>
</dbReference>
<dbReference type="EMBL" id="MRUL01000012">
    <property type="protein sequence ID" value="OON38879.1"/>
    <property type="molecule type" value="Genomic_DNA"/>
</dbReference>
<keyword evidence="4" id="KW-0449">Lipoprotein</keyword>
<evidence type="ECO:0000256" key="1">
    <source>
        <dbReference type="ARBA" id="ARBA00022801"/>
    </source>
</evidence>
<dbReference type="PANTHER" id="PTHR22946">
    <property type="entry name" value="DIENELACTONE HYDROLASE DOMAIN-CONTAINING PROTEIN-RELATED"/>
    <property type="match status" value="1"/>
</dbReference>
<sequence>MFRLVALCAGLLLSLQTFASIGFHQLTMNTANYRALNVAVWYPAADGGKAEKVGDNKVFSGVAAMRDAPPSAGIHPLVAISHGYNGSWRNAVWLAAALAEQGYIVAVVDHPGTTTFNQNPADAQQLWLRPVDVKKVINYLIAHPNAGGRVDESRIAAIGHSLGGWTVMELAGARFDAARFKTDCRQHPNLAGCKLSAKLGVSNQHNYAKLNVSNEDQRVKAVVSLDLGLARGFTPASLAAIDKPVLVMAAQADSPEVSAQLESEYLAAALPRQRVQFVSVAGATHFSFMQSCKPGAEAIINQNAPGEGIICLDGDHSSRAEIHQRLIGQISRFLSKALNYHWQSGDTRPAPSR</sequence>
<evidence type="ECO:0000313" key="5">
    <source>
        <dbReference type="Proteomes" id="UP000190667"/>
    </source>
</evidence>
<dbReference type="InterPro" id="IPR001375">
    <property type="entry name" value="Peptidase_S9_cat"/>
</dbReference>
<dbReference type="GO" id="GO:0052689">
    <property type="term" value="F:carboxylic ester hydrolase activity"/>
    <property type="evidence" value="ECO:0007669"/>
    <property type="project" value="UniProtKB-ARBA"/>
</dbReference>
<dbReference type="Pfam" id="PF00326">
    <property type="entry name" value="Peptidase_S9"/>
    <property type="match status" value="1"/>
</dbReference>
<evidence type="ECO:0000313" key="4">
    <source>
        <dbReference type="EMBL" id="OON38879.1"/>
    </source>
</evidence>
<gene>
    <name evidence="4" type="ORF">BTJ39_16075</name>
</gene>
<feature type="domain" description="Peptidase S9 prolyl oligopeptidase catalytic" evidence="3">
    <location>
        <begin position="93"/>
        <end position="175"/>
    </location>
</feature>
<dbReference type="RefSeq" id="WP_078003710.1">
    <property type="nucleotide sequence ID" value="NZ_MRUL01000012.1"/>
</dbReference>
<dbReference type="OrthoDB" id="192696at2"/>
<dbReference type="SUPFAM" id="SSF53474">
    <property type="entry name" value="alpha/beta-Hydrolases"/>
    <property type="match status" value="1"/>
</dbReference>
<name>A0A1S8YIH4_9GAMM</name>
<organism evidence="4 5">
    <name type="scientific">Izhakiella australiensis</name>
    <dbReference type="NCBI Taxonomy" id="1926881"/>
    <lineage>
        <taxon>Bacteria</taxon>
        <taxon>Pseudomonadati</taxon>
        <taxon>Pseudomonadota</taxon>
        <taxon>Gammaproteobacteria</taxon>
        <taxon>Enterobacterales</taxon>
        <taxon>Erwiniaceae</taxon>
        <taxon>Izhakiella</taxon>
    </lineage>
</organism>
<dbReference type="InterPro" id="IPR029058">
    <property type="entry name" value="AB_hydrolase_fold"/>
</dbReference>
<dbReference type="InterPro" id="IPR050261">
    <property type="entry name" value="FrsA_esterase"/>
</dbReference>
<dbReference type="PANTHER" id="PTHR22946:SF9">
    <property type="entry name" value="POLYKETIDE TRANSFERASE AF380"/>
    <property type="match status" value="1"/>
</dbReference>
<proteinExistence type="predicted"/>
<dbReference type="STRING" id="1926881.BTJ39_16075"/>
<dbReference type="PIRSF" id="PIRSF031982">
    <property type="entry name" value="UCP031982_abhydr"/>
    <property type="match status" value="1"/>
</dbReference>
<evidence type="ECO:0000259" key="3">
    <source>
        <dbReference type="Pfam" id="PF00326"/>
    </source>
</evidence>